<keyword evidence="5" id="KW-1185">Reference proteome</keyword>
<dbReference type="OrthoDB" id="9775296at2"/>
<sequence>MEEKILVTGAGNGFGKGIVFELAKRGAKVIAGVEIMSQVSALKQEAADQGLSLQVEKLDVTNPRDREKAWSWDIDVLLNNAGVAEGGSLADIPEESLRRQFEVNVFGPILLTKGFARQMVKKNKGRIVFMSSISGLSTDPFMGPYCGTKHTLEAFAQALSKELQEFNIEVATINPGPYLTGFNDRGFETWKNWQDDPSERIFDYEKLAFPYEQMDPKEVIEPSIKVVMGQTNSYRNVVPEKMASQIKKQMDQVWQQKTDEALGTRHKKVQKAYDLAPGTLAENE</sequence>
<dbReference type="NCBIfam" id="NF006776">
    <property type="entry name" value="PRK09291.1"/>
    <property type="match status" value="1"/>
</dbReference>
<evidence type="ECO:0000256" key="1">
    <source>
        <dbReference type="ARBA" id="ARBA00006484"/>
    </source>
</evidence>
<dbReference type="InterPro" id="IPR002347">
    <property type="entry name" value="SDR_fam"/>
</dbReference>
<protein>
    <submittedName>
        <fullName evidence="4">Short-chain dehydrogenase</fullName>
    </submittedName>
</protein>
<dbReference type="Pfam" id="PF00106">
    <property type="entry name" value="adh_short"/>
    <property type="match status" value="1"/>
</dbReference>
<dbReference type="PRINTS" id="PR00081">
    <property type="entry name" value="GDHRDH"/>
</dbReference>
<dbReference type="EMBL" id="FOQE01000020">
    <property type="protein sequence ID" value="SFH75572.1"/>
    <property type="molecule type" value="Genomic_DNA"/>
</dbReference>
<dbReference type="InterPro" id="IPR036291">
    <property type="entry name" value="NAD(P)-bd_dom_sf"/>
</dbReference>
<comment type="similarity">
    <text evidence="1 3">Belongs to the short-chain dehydrogenases/reductases (SDR) family.</text>
</comment>
<dbReference type="AlphaFoldDB" id="A0A1I3CM28"/>
<evidence type="ECO:0000256" key="3">
    <source>
        <dbReference type="RuleBase" id="RU000363"/>
    </source>
</evidence>
<reference evidence="4 5" key="1">
    <citation type="submission" date="2016-10" db="EMBL/GenBank/DDBJ databases">
        <authorList>
            <person name="de Groot N.N."/>
        </authorList>
    </citation>
    <scope>NUCLEOTIDE SEQUENCE [LARGE SCALE GENOMIC DNA]</scope>
    <source>
        <strain evidence="4 5">DSM 27630</strain>
    </source>
</reference>
<evidence type="ECO:0000313" key="4">
    <source>
        <dbReference type="EMBL" id="SFH75572.1"/>
    </source>
</evidence>
<proteinExistence type="inferred from homology"/>
<organism evidence="4 5">
    <name type="scientific">Pisciglobus halotolerans</name>
    <dbReference type="NCBI Taxonomy" id="745365"/>
    <lineage>
        <taxon>Bacteria</taxon>
        <taxon>Bacillati</taxon>
        <taxon>Bacillota</taxon>
        <taxon>Bacilli</taxon>
        <taxon>Lactobacillales</taxon>
        <taxon>Carnobacteriaceae</taxon>
    </lineage>
</organism>
<evidence type="ECO:0000313" key="5">
    <source>
        <dbReference type="Proteomes" id="UP000198668"/>
    </source>
</evidence>
<dbReference type="GO" id="GO:0016491">
    <property type="term" value="F:oxidoreductase activity"/>
    <property type="evidence" value="ECO:0007669"/>
    <property type="project" value="UniProtKB-KW"/>
</dbReference>
<name>A0A1I3CM28_9LACT</name>
<dbReference type="Gene3D" id="3.40.50.720">
    <property type="entry name" value="NAD(P)-binding Rossmann-like Domain"/>
    <property type="match status" value="1"/>
</dbReference>
<keyword evidence="2" id="KW-0560">Oxidoreductase</keyword>
<dbReference type="SUPFAM" id="SSF51735">
    <property type="entry name" value="NAD(P)-binding Rossmann-fold domains"/>
    <property type="match status" value="1"/>
</dbReference>
<evidence type="ECO:0000256" key="2">
    <source>
        <dbReference type="ARBA" id="ARBA00023002"/>
    </source>
</evidence>
<dbReference type="Proteomes" id="UP000198668">
    <property type="component" value="Unassembled WGS sequence"/>
</dbReference>
<dbReference type="RefSeq" id="WP_092092570.1">
    <property type="nucleotide sequence ID" value="NZ_FOQE01000020.1"/>
</dbReference>
<dbReference type="PRINTS" id="PR00080">
    <property type="entry name" value="SDRFAMILY"/>
</dbReference>
<accession>A0A1I3CM28</accession>
<gene>
    <name evidence="4" type="ORF">SAMN04489868_1205</name>
</gene>
<dbReference type="PANTHER" id="PTHR42901:SF1">
    <property type="entry name" value="ALCOHOL DEHYDROGENASE"/>
    <property type="match status" value="1"/>
</dbReference>
<dbReference type="PANTHER" id="PTHR42901">
    <property type="entry name" value="ALCOHOL DEHYDROGENASE"/>
    <property type="match status" value="1"/>
</dbReference>